<sequence length="461" mass="53453">MPDCELTPIRVRGKRYRNKNAMLKGRTQANDARLCCEPSTKPIKRKFWEDTPSRYDKTVKSVKAEGPKICHLEALPAELIEKIFLDSLELNLARASPHFGAILSRKRIYKVLTFLAFFNDPKPEDKTGSDYISDIIRPLTYGPLNISEQKSLQNEVLSCRWFNLSLFKECQRDMFSAVLQKFFFGLEPCGSEMVLDPQWRDALNCDLNEDPLHWNISLQATDRRNEPGRLHISCITVTVTSESTGALQFLPVAVRAIPDKFFAEQPWTEEKFRLLHYLLLFTPYGFMQNAPKYMYTFPPVLDISRERIQDCIHHAIMQKNIWSLSELLAWDERAHRNVSKIYPSGYGIRGEYFVTAVKQSDDPGLLQVLLRAHAESIPYDDPDITAWALRQKNREFGQWLLSYMIEVPARRRDGRLLFSGGWALRHDRRDGHDFPDDADCYVWWAHFEKYVKDRLPAGGIG</sequence>
<dbReference type="Proteomes" id="UP000182235">
    <property type="component" value="Unassembled WGS sequence"/>
</dbReference>
<evidence type="ECO:0000313" key="1">
    <source>
        <dbReference type="EMBL" id="OJD17128.1"/>
    </source>
</evidence>
<dbReference type="EMBL" id="LGRN01000079">
    <property type="protein sequence ID" value="OJD17128.1"/>
    <property type="molecule type" value="Genomic_DNA"/>
</dbReference>
<proteinExistence type="predicted"/>
<keyword evidence="2" id="KW-1185">Reference proteome</keyword>
<organism evidence="1 2">
    <name type="scientific">Emergomyces pasteurianus Ep9510</name>
    <dbReference type="NCBI Taxonomy" id="1447872"/>
    <lineage>
        <taxon>Eukaryota</taxon>
        <taxon>Fungi</taxon>
        <taxon>Dikarya</taxon>
        <taxon>Ascomycota</taxon>
        <taxon>Pezizomycotina</taxon>
        <taxon>Eurotiomycetes</taxon>
        <taxon>Eurotiomycetidae</taxon>
        <taxon>Onygenales</taxon>
        <taxon>Ajellomycetaceae</taxon>
        <taxon>Emergomyces</taxon>
    </lineage>
</organism>
<accession>A0A1J9PKU2</accession>
<dbReference type="OrthoDB" id="4167490at2759"/>
<reference evidence="1 2" key="1">
    <citation type="submission" date="2015-07" db="EMBL/GenBank/DDBJ databases">
        <title>Emmonsia species relationships and genome sequence.</title>
        <authorList>
            <consortium name="The Broad Institute Genomics Platform"/>
            <person name="Cuomo C.A."/>
            <person name="Munoz J.F."/>
            <person name="Imamovic A."/>
            <person name="Priest M.E."/>
            <person name="Young S."/>
            <person name="Clay O.K."/>
            <person name="McEwen J.G."/>
        </authorList>
    </citation>
    <scope>NUCLEOTIDE SEQUENCE [LARGE SCALE GENOMIC DNA]</scope>
    <source>
        <strain evidence="1 2">UAMH 9510</strain>
    </source>
</reference>
<evidence type="ECO:0000313" key="2">
    <source>
        <dbReference type="Proteomes" id="UP000182235"/>
    </source>
</evidence>
<dbReference type="AlphaFoldDB" id="A0A1J9PKU2"/>
<protein>
    <submittedName>
        <fullName evidence="1">Uncharacterized protein</fullName>
    </submittedName>
</protein>
<dbReference type="STRING" id="1447872.A0A1J9PKU2"/>
<gene>
    <name evidence="1" type="ORF">AJ78_02773</name>
</gene>
<comment type="caution">
    <text evidence="1">The sequence shown here is derived from an EMBL/GenBank/DDBJ whole genome shotgun (WGS) entry which is preliminary data.</text>
</comment>
<name>A0A1J9PKU2_9EURO</name>
<dbReference type="VEuPathDB" id="FungiDB:AJ78_02773"/>